<sequence length="200" mass="22048">MVTVLEELATDKSMDGVIASVKQVSLSLRSATRRIEALSDAVQGAIINGVSQANLFSIAIDERKDFREERLSLIALEGQTTGDVIFMKLEELFRLHSMAPGQRCAQKCGVYFDPNLGMMMGIPPMNPLMHGLGMVPPPMDMPIIKEIIHCKSCTLFLANPRDQEHAQRGADGHLVEEEMEMSDDDMESSHPADSKDSEDS</sequence>
<accession>A0A9Q0DGL2</accession>
<dbReference type="PANTHER" id="PTHR16001:SF4">
    <property type="entry name" value="ECTO-NOX DISULFIDE-THIOL EXCHANGER 1-LIKE PROTEIN"/>
    <property type="match status" value="1"/>
</dbReference>
<organism evidence="2 3">
    <name type="scientific">Muraenolepis orangiensis</name>
    <name type="common">Patagonian moray cod</name>
    <dbReference type="NCBI Taxonomy" id="630683"/>
    <lineage>
        <taxon>Eukaryota</taxon>
        <taxon>Metazoa</taxon>
        <taxon>Chordata</taxon>
        <taxon>Craniata</taxon>
        <taxon>Vertebrata</taxon>
        <taxon>Euteleostomi</taxon>
        <taxon>Actinopterygii</taxon>
        <taxon>Neopterygii</taxon>
        <taxon>Teleostei</taxon>
        <taxon>Neoteleostei</taxon>
        <taxon>Acanthomorphata</taxon>
        <taxon>Zeiogadaria</taxon>
        <taxon>Gadariae</taxon>
        <taxon>Gadiformes</taxon>
        <taxon>Muraenolepidoidei</taxon>
        <taxon>Muraenolepididae</taxon>
        <taxon>Muraenolepis</taxon>
    </lineage>
</organism>
<dbReference type="GO" id="GO:0016491">
    <property type="term" value="F:oxidoreductase activity"/>
    <property type="evidence" value="ECO:0007669"/>
    <property type="project" value="InterPro"/>
</dbReference>
<feature type="non-terminal residue" evidence="2">
    <location>
        <position position="1"/>
    </location>
</feature>
<name>A0A9Q0DGL2_9TELE</name>
<feature type="region of interest" description="Disordered" evidence="1">
    <location>
        <begin position="164"/>
        <end position="200"/>
    </location>
</feature>
<dbReference type="InterPro" id="IPR038876">
    <property type="entry name" value="ENOX"/>
</dbReference>
<evidence type="ECO:0000256" key="1">
    <source>
        <dbReference type="SAM" id="MobiDB-lite"/>
    </source>
</evidence>
<dbReference type="AlphaFoldDB" id="A0A9Q0DGL2"/>
<feature type="compositionally biased region" description="Basic and acidic residues" evidence="1">
    <location>
        <begin position="187"/>
        <end position="200"/>
    </location>
</feature>
<evidence type="ECO:0000313" key="3">
    <source>
        <dbReference type="Proteomes" id="UP001148018"/>
    </source>
</evidence>
<comment type="caution">
    <text evidence="2">The sequence shown here is derived from an EMBL/GenBank/DDBJ whole genome shotgun (WGS) entry which is preliminary data.</text>
</comment>
<reference evidence="2" key="1">
    <citation type="submission" date="2022-07" db="EMBL/GenBank/DDBJ databases">
        <title>Chromosome-level genome of Muraenolepis orangiensis.</title>
        <authorList>
            <person name="Kim J."/>
        </authorList>
    </citation>
    <scope>NUCLEOTIDE SEQUENCE</scope>
    <source>
        <strain evidence="2">KU_S4_2022</strain>
        <tissue evidence="2">Muscle</tissue>
    </source>
</reference>
<feature type="compositionally biased region" description="Basic and acidic residues" evidence="1">
    <location>
        <begin position="164"/>
        <end position="176"/>
    </location>
</feature>
<dbReference type="GO" id="GO:0009897">
    <property type="term" value="C:external side of plasma membrane"/>
    <property type="evidence" value="ECO:0007669"/>
    <property type="project" value="InterPro"/>
</dbReference>
<gene>
    <name evidence="2" type="ORF">NHX12_011527</name>
</gene>
<proteinExistence type="predicted"/>
<dbReference type="Proteomes" id="UP001148018">
    <property type="component" value="Unassembled WGS sequence"/>
</dbReference>
<dbReference type="PANTHER" id="PTHR16001">
    <property type="entry name" value="ECTO-NOX DISULFIDE-THIOL EXCHANGER"/>
    <property type="match status" value="1"/>
</dbReference>
<keyword evidence="3" id="KW-1185">Reference proteome</keyword>
<feature type="compositionally biased region" description="Acidic residues" evidence="1">
    <location>
        <begin position="177"/>
        <end position="186"/>
    </location>
</feature>
<evidence type="ECO:0000313" key="2">
    <source>
        <dbReference type="EMBL" id="KAJ3587932.1"/>
    </source>
</evidence>
<dbReference type="OrthoDB" id="8963457at2759"/>
<dbReference type="EMBL" id="JANIIK010000116">
    <property type="protein sequence ID" value="KAJ3587932.1"/>
    <property type="molecule type" value="Genomic_DNA"/>
</dbReference>
<protein>
    <submittedName>
        <fullName evidence="2">Uncharacterized protein</fullName>
    </submittedName>
</protein>
<dbReference type="GO" id="GO:0007624">
    <property type="term" value="P:ultradian rhythm"/>
    <property type="evidence" value="ECO:0007669"/>
    <property type="project" value="InterPro"/>
</dbReference>